<organism evidence="1 2">
    <name type="scientific">Rhodococcus phage ChewyVIII</name>
    <dbReference type="NCBI Taxonomy" id="1887657"/>
    <lineage>
        <taxon>Viruses</taxon>
        <taxon>Duplodnaviria</taxon>
        <taxon>Heunggongvirae</taxon>
        <taxon>Uroviricota</taxon>
        <taxon>Caudoviricetes</taxon>
        <taxon>Chewyvirus</taxon>
        <taxon>Chewyvirus chewyVIII</taxon>
    </lineage>
</organism>
<reference evidence="2" key="1">
    <citation type="submission" date="2016-07" db="EMBL/GenBank/DDBJ databases">
        <authorList>
            <person name="Florea S."/>
            <person name="Webb J.S."/>
            <person name="Jaromczyk J."/>
            <person name="Schardl C.L."/>
        </authorList>
    </citation>
    <scope>NUCLEOTIDE SEQUENCE [LARGE SCALE GENOMIC DNA]</scope>
</reference>
<dbReference type="RefSeq" id="YP_010754177.1">
    <property type="nucleotide sequence ID" value="NC_073456.1"/>
</dbReference>
<name>A0A1C9EI78_9CAUD</name>
<sequence>MANDLPYQRGSGDYYFPLQQQLQEGAGNIMLRGETNQNGFIDVVIAVIKDLTGIDLGNLFATVDGWIQSGIDTLQRIVGQILDIFNGIVITPINAFIQGVKDWFHGIFAPGKGGFAETQKQAIDFNSQEVQQAMADAAEAAGVAAAAESQAIIADQKIADLTPVIGSKANVDEVPKNVPGWNSLNPLEDVSFPRTDLVQIPWRIRGYTGFDGGDNHRHYIDEVTTEIVWADPVYSQPAGRIDWVYINCTRKRIYNTITFAVGPRPSNPGWFIVALYKMDTTNDVPNGNLTRIWSDPIDKAPLFPIGSSDVTIEFPDIVGSPGDWYAIAVQQGGGTVRPLFSKKTAAISAKAGQHPTRLSMTRVGANGVFDAKYTVGQLDIASLDIPWAALGQKAGVAPASWVDLFDRGANVDTLGPNWGVTGVGIVIRNNMARSRQVSYAWNDSRENYSTAAWANPTVTRSQSVGAKTANYWAQSDQLNVINNKPYNSMIWLRGSADLSRGVALMIYKDKLEIRGFNAQYPRSTNPAYIGGIELNKIAHPDTRDAWFYFHATGTAYTVYKNGETSGNGVLTWSDSETNPQFATDRNDKFGGMSMYCYSNGNLIPGLHVQVYSIEFDEWKLRDLVV</sequence>
<dbReference type="KEGG" id="vg:80018759"/>
<keyword evidence="2" id="KW-1185">Reference proteome</keyword>
<gene>
    <name evidence="1" type="primary">60</name>
    <name evidence="1" type="ORF">SEA_CHEWYVIII_60</name>
</gene>
<accession>A0A1C9EI78</accession>
<dbReference type="EMBL" id="KX557288">
    <property type="protein sequence ID" value="AON97482.1"/>
    <property type="molecule type" value="Genomic_DNA"/>
</dbReference>
<dbReference type="GeneID" id="80018759"/>
<evidence type="ECO:0000313" key="2">
    <source>
        <dbReference type="Proteomes" id="UP000221751"/>
    </source>
</evidence>
<proteinExistence type="predicted"/>
<evidence type="ECO:0000313" key="1">
    <source>
        <dbReference type="EMBL" id="AON97482.1"/>
    </source>
</evidence>
<protein>
    <submittedName>
        <fullName evidence="1">Minor tail protein</fullName>
    </submittedName>
</protein>
<dbReference type="Proteomes" id="UP000221751">
    <property type="component" value="Segment"/>
</dbReference>